<dbReference type="PANTHER" id="PTHR39420:SF1">
    <property type="entry name" value="HYDROLASE"/>
    <property type="match status" value="1"/>
</dbReference>
<feature type="compositionally biased region" description="Low complexity" evidence="1">
    <location>
        <begin position="1"/>
        <end position="21"/>
    </location>
</feature>
<dbReference type="InterPro" id="IPR018766">
    <property type="entry name" value="Zinicin_2"/>
</dbReference>
<name>A0A1R4JET7_9MICC</name>
<dbReference type="NCBIfam" id="TIGR03883">
    <property type="entry name" value="DUF2342_F420"/>
    <property type="match status" value="2"/>
</dbReference>
<dbReference type="SUPFAM" id="SSF55486">
    <property type="entry name" value="Metalloproteases ('zincins'), catalytic domain"/>
    <property type="match status" value="2"/>
</dbReference>
<dbReference type="GO" id="GO:0016787">
    <property type="term" value="F:hydrolase activity"/>
    <property type="evidence" value="ECO:0007669"/>
    <property type="project" value="UniProtKB-KW"/>
</dbReference>
<dbReference type="InterPro" id="IPR042271">
    <property type="entry name" value="Zinicin_2_N"/>
</dbReference>
<proteinExistence type="predicted"/>
<sequence length="449" mass="46806">MTDSTAAIAPAGSDAPGPSADAVRRDPIDWAVAARTAGALVPPGPRLSARQAKAEAEGLRRAADASVEHVHRLTGLEAARDLRDSQVLIVDRATWATANTRSFKALLAPTFAHLAATRPQEYAVSTTPVATAATGAELGAILAFLGSKVLGQYDPFAALSGNGGRLMLVAPNVAAVRAEINVVPEDFRLWVCLHEQTHRVQFAAAGWLAAHLQEKLTELSSALFDKSDSLPERLRAAFAAALPGKSNDDGPTGRPAVSADPAVTAVGEDPAHGAGGASAEEEAAVDLQTGAGAAVGKGGAGGPGGAERPGGAEGPGGAERPGGLLGALQDDEDRARLSHLTAVMSLLEGHANVVMDAVDAEVVETVKTIRRRFNARGDRRSPLERFVRRLIGMDAKMRQYADGQRFVDAAVAELGMDGFNVVWDDPALLPTEAEIHAPDLWVARMRREA</sequence>
<evidence type="ECO:0000256" key="1">
    <source>
        <dbReference type="SAM" id="MobiDB-lite"/>
    </source>
</evidence>
<evidence type="ECO:0000313" key="2">
    <source>
        <dbReference type="EMBL" id="SJN30499.1"/>
    </source>
</evidence>
<feature type="region of interest" description="Disordered" evidence="1">
    <location>
        <begin position="292"/>
        <end position="326"/>
    </location>
</feature>
<dbReference type="Proteomes" id="UP000196230">
    <property type="component" value="Unassembled WGS sequence"/>
</dbReference>
<dbReference type="InterPro" id="IPR022454">
    <property type="entry name" value="CHP03883_F420-assoc"/>
</dbReference>
<dbReference type="EMBL" id="FUKP01000056">
    <property type="protein sequence ID" value="SJN30499.1"/>
    <property type="molecule type" value="Genomic_DNA"/>
</dbReference>
<organism evidence="2 3">
    <name type="scientific">Micrococcus lylae</name>
    <dbReference type="NCBI Taxonomy" id="1273"/>
    <lineage>
        <taxon>Bacteria</taxon>
        <taxon>Bacillati</taxon>
        <taxon>Actinomycetota</taxon>
        <taxon>Actinomycetes</taxon>
        <taxon>Micrococcales</taxon>
        <taxon>Micrococcaceae</taxon>
        <taxon>Micrococcus</taxon>
    </lineage>
</organism>
<keyword evidence="2" id="KW-0378">Hydrolase</keyword>
<dbReference type="NCBIfam" id="TIGR03624">
    <property type="entry name" value="putative hydrolase"/>
    <property type="match status" value="2"/>
</dbReference>
<dbReference type="AlphaFoldDB" id="A0A1R4JET7"/>
<dbReference type="RefSeq" id="WP_087134249.1">
    <property type="nucleotide sequence ID" value="NZ_FUKP01000056.1"/>
</dbReference>
<dbReference type="Pfam" id="PF10103">
    <property type="entry name" value="Zincin_2"/>
    <property type="match status" value="2"/>
</dbReference>
<dbReference type="PANTHER" id="PTHR39420">
    <property type="match status" value="1"/>
</dbReference>
<reference evidence="2 3" key="1">
    <citation type="submission" date="2017-02" db="EMBL/GenBank/DDBJ databases">
        <authorList>
            <person name="Peterson S.W."/>
        </authorList>
    </citation>
    <scope>NUCLEOTIDE SEQUENCE [LARGE SCALE GENOMIC DNA]</scope>
    <source>
        <strain evidence="2 3">2B3F</strain>
    </source>
</reference>
<feature type="compositionally biased region" description="Gly residues" evidence="1">
    <location>
        <begin position="293"/>
        <end position="325"/>
    </location>
</feature>
<feature type="region of interest" description="Disordered" evidence="1">
    <location>
        <begin position="1"/>
        <end position="22"/>
    </location>
</feature>
<accession>A0A1R4JET7</accession>
<gene>
    <name evidence="2" type="ORF">FM125_08130</name>
</gene>
<evidence type="ECO:0000313" key="3">
    <source>
        <dbReference type="Proteomes" id="UP000196230"/>
    </source>
</evidence>
<dbReference type="Gene3D" id="1.20.150.30">
    <property type="entry name" value="Zincin-like metallopeptidase, N-terminal domain"/>
    <property type="match status" value="1"/>
</dbReference>
<protein>
    <submittedName>
        <fullName evidence="2">Possible hydrolase</fullName>
    </submittedName>
</protein>